<evidence type="ECO:0000313" key="3">
    <source>
        <dbReference type="Proteomes" id="UP000078084"/>
    </source>
</evidence>
<keyword evidence="3" id="KW-1185">Reference proteome</keyword>
<dbReference type="STRING" id="206506.AAV32_01355"/>
<organism evidence="2 3">
    <name type="scientific">Kerstersia gyiorum</name>
    <dbReference type="NCBI Taxonomy" id="206506"/>
    <lineage>
        <taxon>Bacteria</taxon>
        <taxon>Pseudomonadati</taxon>
        <taxon>Pseudomonadota</taxon>
        <taxon>Betaproteobacteria</taxon>
        <taxon>Burkholderiales</taxon>
        <taxon>Alcaligenaceae</taxon>
        <taxon>Kerstersia</taxon>
    </lineage>
</organism>
<dbReference type="Proteomes" id="UP000078084">
    <property type="component" value="Unassembled WGS sequence"/>
</dbReference>
<name>A0A171KVS9_9BURK</name>
<accession>A0A171KVS9</accession>
<protein>
    <submittedName>
        <fullName evidence="2">Uncharacterized protein</fullName>
    </submittedName>
</protein>
<sequence>MDSAGQGVLLVVPGGSRRRRVLVLAMSLAAGACLALFLSWWMADIRLALLAGLSAMLLMAWREYHLVARQGMLRVDAQGRVSLATASGWQPARYWSAQASPACLALRLEVPQGVRNITIWRDAVEPAGWRRLNLLVVRQRSNAGEPRQGGTA</sequence>
<evidence type="ECO:0000256" key="1">
    <source>
        <dbReference type="SAM" id="Phobius"/>
    </source>
</evidence>
<dbReference type="Pfam" id="PF07254">
    <property type="entry name" value="Cpta_toxin"/>
    <property type="match status" value="1"/>
</dbReference>
<keyword evidence="1" id="KW-0472">Membrane</keyword>
<dbReference type="RefSeq" id="WP_068366768.1">
    <property type="nucleotide sequence ID" value="NZ_LBNE01000001.1"/>
</dbReference>
<keyword evidence="1" id="KW-1133">Transmembrane helix</keyword>
<keyword evidence="1" id="KW-0812">Transmembrane</keyword>
<comment type="caution">
    <text evidence="2">The sequence shown here is derived from an EMBL/GenBank/DDBJ whole genome shotgun (WGS) entry which is preliminary data.</text>
</comment>
<evidence type="ECO:0000313" key="2">
    <source>
        <dbReference type="EMBL" id="KKO72996.1"/>
    </source>
</evidence>
<dbReference type="EMBL" id="LBNE01000001">
    <property type="protein sequence ID" value="KKO72996.1"/>
    <property type="molecule type" value="Genomic_DNA"/>
</dbReference>
<proteinExistence type="predicted"/>
<dbReference type="AlphaFoldDB" id="A0A171KVS9"/>
<gene>
    <name evidence="2" type="ORF">AAV32_01355</name>
</gene>
<dbReference type="InterPro" id="IPR009883">
    <property type="entry name" value="YgfX"/>
</dbReference>
<reference evidence="2 3" key="1">
    <citation type="submission" date="2015-04" db="EMBL/GenBank/DDBJ databases">
        <title>Genome sequence of Kerstersia gyiorum CG1.</title>
        <authorList>
            <person name="Greninger A.L."/>
            <person name="Kozyreva V."/>
            <person name="Chaturvedi V."/>
        </authorList>
    </citation>
    <scope>NUCLEOTIDE SEQUENCE [LARGE SCALE GENOMIC DNA]</scope>
    <source>
        <strain evidence="2 3">CG1</strain>
    </source>
</reference>
<feature type="transmembrane region" description="Helical" evidence="1">
    <location>
        <begin position="21"/>
        <end position="41"/>
    </location>
</feature>